<reference evidence="1 2" key="1">
    <citation type="submission" date="2014-12" db="EMBL/GenBank/DDBJ databases">
        <title>Genome sequence of Flavobacterium anhuiense RCM74.</title>
        <authorList>
            <person name="Kim J.F."/>
            <person name="Song J.Y."/>
            <person name="Kwak M.-J."/>
            <person name="Lee S.-W."/>
        </authorList>
    </citation>
    <scope>NUCLEOTIDE SEQUENCE [LARGE SCALE GENOMIC DNA]</scope>
    <source>
        <strain evidence="1 2">RCM74</strain>
    </source>
</reference>
<evidence type="ECO:0000313" key="1">
    <source>
        <dbReference type="EMBL" id="RYJ37145.1"/>
    </source>
</evidence>
<dbReference type="Proteomes" id="UP000290433">
    <property type="component" value="Unassembled WGS sequence"/>
</dbReference>
<dbReference type="EMBL" id="JUIV01000019">
    <property type="protein sequence ID" value="RYJ37145.1"/>
    <property type="molecule type" value="Genomic_DNA"/>
</dbReference>
<proteinExistence type="predicted"/>
<gene>
    <name evidence="1" type="ORF">NU08_3899</name>
</gene>
<protein>
    <submittedName>
        <fullName evidence="1">Uncharacterized protein</fullName>
    </submittedName>
</protein>
<dbReference type="AlphaFoldDB" id="A0A444VU31"/>
<organism evidence="1 2">
    <name type="scientific">Flavobacterium anhuiense</name>
    <dbReference type="NCBI Taxonomy" id="459526"/>
    <lineage>
        <taxon>Bacteria</taxon>
        <taxon>Pseudomonadati</taxon>
        <taxon>Bacteroidota</taxon>
        <taxon>Flavobacteriia</taxon>
        <taxon>Flavobacteriales</taxon>
        <taxon>Flavobacteriaceae</taxon>
        <taxon>Flavobacterium</taxon>
    </lineage>
</organism>
<accession>A0A444VU31</accession>
<sequence>MIINIININKIPLTQHYDVVMMYRNYIKNDIEKYKFRKK</sequence>
<comment type="caution">
    <text evidence="1">The sequence shown here is derived from an EMBL/GenBank/DDBJ whole genome shotgun (WGS) entry which is preliminary data.</text>
</comment>
<name>A0A444VU31_9FLAO</name>
<evidence type="ECO:0000313" key="2">
    <source>
        <dbReference type="Proteomes" id="UP000290433"/>
    </source>
</evidence>